<dbReference type="PANTHER" id="PTHR45749:SF33">
    <property type="entry name" value="ZINC FINGER MYM-TYPE PROTEIN 1"/>
    <property type="match status" value="1"/>
</dbReference>
<evidence type="ECO:0000313" key="2">
    <source>
        <dbReference type="Proteomes" id="UP000008672"/>
    </source>
</evidence>
<reference evidence="1" key="2">
    <citation type="submission" date="2025-08" db="UniProtKB">
        <authorList>
            <consortium name="Ensembl"/>
        </authorList>
    </citation>
    <scope>IDENTIFICATION</scope>
</reference>
<accession>H3ASL1</accession>
<dbReference type="eggNOG" id="ENOG502QTXU">
    <property type="taxonomic scope" value="Eukaryota"/>
</dbReference>
<proteinExistence type="predicted"/>
<dbReference type="AlphaFoldDB" id="H3ASL1"/>
<sequence length="628" mass="72375">LTSQADLMELRNSIPADSDGRSFSEYLLYSKSSNGREKIKRDWLTWSKSKGALFCIPCLLLSNELEKKSCITGKWCKLYQKLLEHERSSQHQHCYWQWRNLQQSLQSNGINSQLQKQIQSETEKHKALLERLLDATLFLASRNLTFRGSSSKIGDAHNGNFLGVLELVLHYNPLLHDYLEKVKQSQEKAHYLSWESQNKFIELCGQHVLNTILTTIYFSVICDATPDISHTEQNVLILRYVHKYKDTGDWKIYVRLVEFFDFAKKNGQEIAEMLLQRLQKHSIDIAHTCEKKPLATYSSCTRHSLNLVGVHAAESCPEIATFFACVNRLYVLFSGHPEKWAILKEKTGYSLYSRSETRWSARIKSIHPVAKHFPSIIAALDSIIKSNKISNEALSEAKGLEMYFNFEERNLLLQSTGISIDTEAANIADLQEEMQFFRNEWNAIISEARIVANSMEVVPEFKINWQRKRKRFHEESPDEATSESAEAIFWNTVFYVAMDNIISELNHRFQSVRDICNDFAPVLKFRSMNADEIITSCEKLANKYSQDQTSGLASEVQHLKKIYSATFQNNLRPLDLLNAIYKMKLETIFGEICIAIRIFCTMPVTVAEGDRAFSKLFIIKNYLRSTVS</sequence>
<dbReference type="InterPro" id="IPR012337">
    <property type="entry name" value="RNaseH-like_sf"/>
</dbReference>
<dbReference type="STRING" id="7897.ENSLACP00000012632"/>
<protein>
    <submittedName>
        <fullName evidence="1">Uncharacterized protein</fullName>
    </submittedName>
</protein>
<dbReference type="GeneTree" id="ENSGT00940000154356"/>
<reference evidence="2" key="1">
    <citation type="submission" date="2011-08" db="EMBL/GenBank/DDBJ databases">
        <title>The draft genome of Latimeria chalumnae.</title>
        <authorList>
            <person name="Di Palma F."/>
            <person name="Alfoldi J."/>
            <person name="Johnson J."/>
            <person name="Berlin A."/>
            <person name="Gnerre S."/>
            <person name="Jaffe D."/>
            <person name="MacCallum I."/>
            <person name="Young S."/>
            <person name="Walker B.J."/>
            <person name="Lander E."/>
            <person name="Lindblad-Toh K."/>
        </authorList>
    </citation>
    <scope>NUCLEOTIDE SEQUENCE [LARGE SCALE GENOMIC DNA]</scope>
    <source>
        <strain evidence="2">Wild caught</strain>
    </source>
</reference>
<dbReference type="InParanoid" id="H3ASL1"/>
<keyword evidence="2" id="KW-1185">Reference proteome</keyword>
<name>H3ASL1_LATCH</name>
<evidence type="ECO:0000313" key="1">
    <source>
        <dbReference type="Ensembl" id="ENSLACP00000012632.1"/>
    </source>
</evidence>
<dbReference type="Ensembl" id="ENSLACT00000012726.1">
    <property type="protein sequence ID" value="ENSLACP00000012632.1"/>
    <property type="gene ID" value="ENSLACG00000011129.1"/>
</dbReference>
<dbReference type="Proteomes" id="UP000008672">
    <property type="component" value="Unassembled WGS sequence"/>
</dbReference>
<dbReference type="HOGENOM" id="CLU_006175_4_3_1"/>
<dbReference type="SUPFAM" id="SSF53098">
    <property type="entry name" value="Ribonuclease H-like"/>
    <property type="match status" value="1"/>
</dbReference>
<organism evidence="1 2">
    <name type="scientific">Latimeria chalumnae</name>
    <name type="common">Coelacanth</name>
    <dbReference type="NCBI Taxonomy" id="7897"/>
    <lineage>
        <taxon>Eukaryota</taxon>
        <taxon>Metazoa</taxon>
        <taxon>Chordata</taxon>
        <taxon>Craniata</taxon>
        <taxon>Vertebrata</taxon>
        <taxon>Euteleostomi</taxon>
        <taxon>Coelacanthiformes</taxon>
        <taxon>Coelacanthidae</taxon>
        <taxon>Latimeria</taxon>
    </lineage>
</organism>
<reference evidence="1" key="3">
    <citation type="submission" date="2025-09" db="UniProtKB">
        <authorList>
            <consortium name="Ensembl"/>
        </authorList>
    </citation>
    <scope>IDENTIFICATION</scope>
</reference>
<dbReference type="PANTHER" id="PTHR45749">
    <property type="match status" value="1"/>
</dbReference>
<dbReference type="OMA" id="RSANEFE"/>
<dbReference type="EMBL" id="AFYH01123954">
    <property type="status" value="NOT_ANNOTATED_CDS"/>
    <property type="molecule type" value="Genomic_DNA"/>
</dbReference>